<organism evidence="2 3">
    <name type="scientific">Symbiodinium microadriaticum</name>
    <name type="common">Dinoflagellate</name>
    <name type="synonym">Zooxanthella microadriatica</name>
    <dbReference type="NCBI Taxonomy" id="2951"/>
    <lineage>
        <taxon>Eukaryota</taxon>
        <taxon>Sar</taxon>
        <taxon>Alveolata</taxon>
        <taxon>Dinophyceae</taxon>
        <taxon>Suessiales</taxon>
        <taxon>Symbiodiniaceae</taxon>
        <taxon>Symbiodinium</taxon>
    </lineage>
</organism>
<evidence type="ECO:0000256" key="1">
    <source>
        <dbReference type="SAM" id="MobiDB-lite"/>
    </source>
</evidence>
<dbReference type="AlphaFoldDB" id="A0A1Q9EZE3"/>
<reference evidence="2 3" key="1">
    <citation type="submission" date="2016-02" db="EMBL/GenBank/DDBJ databases">
        <title>Genome analysis of coral dinoflagellate symbionts highlights evolutionary adaptations to a symbiotic lifestyle.</title>
        <authorList>
            <person name="Aranda M."/>
            <person name="Li Y."/>
            <person name="Liew Y.J."/>
            <person name="Baumgarten S."/>
            <person name="Simakov O."/>
            <person name="Wilson M."/>
            <person name="Piel J."/>
            <person name="Ashoor H."/>
            <person name="Bougouffa S."/>
            <person name="Bajic V.B."/>
            <person name="Ryu T."/>
            <person name="Ravasi T."/>
            <person name="Bayer T."/>
            <person name="Micklem G."/>
            <person name="Kim H."/>
            <person name="Bhak J."/>
            <person name="Lajeunesse T.C."/>
            <person name="Voolstra C.R."/>
        </authorList>
    </citation>
    <scope>NUCLEOTIDE SEQUENCE [LARGE SCALE GENOMIC DNA]</scope>
    <source>
        <strain evidence="2 3">CCMP2467</strain>
    </source>
</reference>
<proteinExistence type="predicted"/>
<feature type="region of interest" description="Disordered" evidence="1">
    <location>
        <begin position="218"/>
        <end position="237"/>
    </location>
</feature>
<evidence type="ECO:0000313" key="2">
    <source>
        <dbReference type="EMBL" id="OLQ12846.1"/>
    </source>
</evidence>
<feature type="region of interest" description="Disordered" evidence="1">
    <location>
        <begin position="1"/>
        <end position="21"/>
    </location>
</feature>
<dbReference type="OrthoDB" id="406834at2759"/>
<comment type="caution">
    <text evidence="2">The sequence shown here is derived from an EMBL/GenBank/DDBJ whole genome shotgun (WGS) entry which is preliminary data.</text>
</comment>
<feature type="compositionally biased region" description="Polar residues" evidence="1">
    <location>
        <begin position="227"/>
        <end position="236"/>
    </location>
</feature>
<name>A0A1Q9EZE3_SYMMI</name>
<dbReference type="EMBL" id="LSRX01000037">
    <property type="protein sequence ID" value="OLQ12846.1"/>
    <property type="molecule type" value="Genomic_DNA"/>
</dbReference>
<gene>
    <name evidence="2" type="ORF">AK812_SmicGene3177</name>
</gene>
<dbReference type="Proteomes" id="UP000186817">
    <property type="component" value="Unassembled WGS sequence"/>
</dbReference>
<dbReference type="SUPFAM" id="SSF82185">
    <property type="entry name" value="Histone H3 K4-specific methyltransferase SET7/9 N-terminal domain"/>
    <property type="match status" value="1"/>
</dbReference>
<accession>A0A1Q9EZE3</accession>
<keyword evidence="3" id="KW-1185">Reference proteome</keyword>
<protein>
    <submittedName>
        <fullName evidence="2">Uncharacterized protein</fullName>
    </submittedName>
</protein>
<feature type="region of interest" description="Disordered" evidence="1">
    <location>
        <begin position="242"/>
        <end position="279"/>
    </location>
</feature>
<evidence type="ECO:0000313" key="3">
    <source>
        <dbReference type="Proteomes" id="UP000186817"/>
    </source>
</evidence>
<sequence length="297" mass="32907">MSHREARRVYQDAKKRAPSGGATYDPAAMVVVKRWLTIAIERSVQHQCALFDRGEIPEHVHSAILPSLTFWHLECLASVDAADSGFQPSVPSDLSFSVYGDEVAPGNPVDPLWRLTADKRRIVFDISAREFEECLRLVQNTRIFGASLVKGRSPTEVAQDDVRGIVYTISIGIKEILEELGCTVYSPNTDNKARWWLPNPSRVGALPRPNGDVHERDLQGGLRHGNGTYTCPSSNVYERDYQDGRKHGWGTKGKGKDNGRAVKLSGGRRAEKESAVCVTHPPQTRKVAKEFGLPPLP</sequence>